<dbReference type="SUPFAM" id="SSF75704">
    <property type="entry name" value="Mitotic arrest deficient-like 1, Mad1"/>
    <property type="match status" value="1"/>
</dbReference>
<dbReference type="EMBL" id="GEBQ01024915">
    <property type="protein sequence ID" value="JAT15062.1"/>
    <property type="molecule type" value="Transcribed_RNA"/>
</dbReference>
<keyword evidence="1" id="KW-0175">Coiled coil</keyword>
<evidence type="ECO:0000313" key="2">
    <source>
        <dbReference type="EMBL" id="JAT15062.1"/>
    </source>
</evidence>
<feature type="coiled-coil region" evidence="1">
    <location>
        <begin position="138"/>
        <end position="165"/>
    </location>
</feature>
<reference evidence="2" key="1">
    <citation type="submission" date="2015-11" db="EMBL/GenBank/DDBJ databases">
        <title>De novo transcriptome assembly of four potential Pierce s Disease insect vectors from Arizona vineyards.</title>
        <authorList>
            <person name="Tassone E.E."/>
        </authorList>
    </citation>
    <scope>NUCLEOTIDE SEQUENCE</scope>
</reference>
<dbReference type="AlphaFoldDB" id="A0A1B6KUD5"/>
<organism evidence="2">
    <name type="scientific">Graphocephala atropunctata</name>
    <dbReference type="NCBI Taxonomy" id="36148"/>
    <lineage>
        <taxon>Eukaryota</taxon>
        <taxon>Metazoa</taxon>
        <taxon>Ecdysozoa</taxon>
        <taxon>Arthropoda</taxon>
        <taxon>Hexapoda</taxon>
        <taxon>Insecta</taxon>
        <taxon>Pterygota</taxon>
        <taxon>Neoptera</taxon>
        <taxon>Paraneoptera</taxon>
        <taxon>Hemiptera</taxon>
        <taxon>Auchenorrhyncha</taxon>
        <taxon>Membracoidea</taxon>
        <taxon>Cicadellidae</taxon>
        <taxon>Cicadellinae</taxon>
        <taxon>Cicadellini</taxon>
        <taxon>Graphocephala</taxon>
    </lineage>
</organism>
<gene>
    <name evidence="2" type="ORF">g.6645</name>
</gene>
<sequence>MERRIRHSKGLEKTVSINKQQIDTLKESMKYLKKECCLLKNTHKALRIFLKSTFSHELKNISHMKMYILQTTKQMEIYLDDKIKSEQQNQRDNLLLNALLDEKKNAIEDLETITFSFNKEIEKLHDHILALKLSITEKDQQLENVDELKMKIGSLEKTVEESKLREQLYKAKIESSGQPILQFSGDPLSDMENQRRINKKKIRDLLLENENLKTTIYKMKELDHSRASTPSSTLTSG</sequence>
<accession>A0A1B6KUD5</accession>
<evidence type="ECO:0000256" key="1">
    <source>
        <dbReference type="SAM" id="Coils"/>
    </source>
</evidence>
<name>A0A1B6KUD5_9HEMI</name>
<protein>
    <submittedName>
        <fullName evidence="2">Uncharacterized protein</fullName>
    </submittedName>
</protein>
<proteinExistence type="predicted"/>